<evidence type="ECO:0000256" key="6">
    <source>
        <dbReference type="SAM" id="Coils"/>
    </source>
</evidence>
<evidence type="ECO:0000256" key="5">
    <source>
        <dbReference type="ARBA" id="ARBA00023136"/>
    </source>
</evidence>
<proteinExistence type="predicted"/>
<dbReference type="Pfam" id="PF04024">
    <property type="entry name" value="PspC"/>
    <property type="match status" value="1"/>
</dbReference>
<feature type="domain" description="PspC-related ToastRack" evidence="11">
    <location>
        <begin position="386"/>
        <end position="519"/>
    </location>
</feature>
<evidence type="ECO:0000256" key="4">
    <source>
        <dbReference type="ARBA" id="ARBA00022989"/>
    </source>
</evidence>
<dbReference type="EMBL" id="VFJE01000056">
    <property type="protein sequence ID" value="TPD66018.1"/>
    <property type="molecule type" value="Genomic_DNA"/>
</dbReference>
<evidence type="ECO:0000256" key="7">
    <source>
        <dbReference type="SAM" id="MobiDB-lite"/>
    </source>
</evidence>
<gene>
    <name evidence="12" type="ORF">FJA49_17735</name>
</gene>
<feature type="compositionally biased region" description="Basic and acidic residues" evidence="7">
    <location>
        <begin position="591"/>
        <end position="603"/>
    </location>
</feature>
<sequence>MNKTVNINLGGMFFHIDEDAYQKLNRYFEAVKRSLSNSTGKDEIMKDIEMRIAELLTEKNRGEKQVVGLKDVEEIITVMGQPEDYRIDDEAAAEQTYNYSSSTRRSKKLYRDKDNSMVGGVLAGFGHYLGIDPLWLRIIMVILLLGFGTGFLIYVILWILMPAATTTTEKLEMTGEPVTISNIEKKVREEFDTFSEKFKNVDYDKIGNQARNAGERIGSGLSDVLLKIFSIFGKVIGALLVVIASATLGSLIIGFITAGSFSMVNFPWQSYIDNFTDVPLWIVGMLILIAVGIPFFFLLILGLKLLITNMKSIGNPAKYTLLALWIISIGTLIALGLQQATEVAFDAKVVQKQKIDFNPKDTLKIKFAYNDYFAKDIYDREDFLFTQDSAKAMVIYSNNVTLRILKTDEKVPYIQIEKKAEGKSFAIARERAEKIDYNYKFKGNELIFDNYLLTDIKNKYRHQKVEIFLYLPEGTYFKPDMSVQNYDHTDNNFFDLWFDSDIYIYQMQSSQVKCLNCADENGFAEGEAWVDEEQIAREAEQEARLEVEQEMQRQNIQNGQNSSTTVTINDKGVQIKKEATQGPQGAKSKGLKMDKDGVIIKNN</sequence>
<dbReference type="GO" id="GO:0005886">
    <property type="term" value="C:plasma membrane"/>
    <property type="evidence" value="ECO:0007669"/>
    <property type="project" value="UniProtKB-SubCell"/>
</dbReference>
<dbReference type="PANTHER" id="PTHR33885">
    <property type="entry name" value="PHAGE SHOCK PROTEIN C"/>
    <property type="match status" value="1"/>
</dbReference>
<comment type="caution">
    <text evidence="12">The sequence shown here is derived from an EMBL/GenBank/DDBJ whole genome shotgun (WGS) entry which is preliminary data.</text>
</comment>
<evidence type="ECO:0000313" key="13">
    <source>
        <dbReference type="Proteomes" id="UP000319175"/>
    </source>
</evidence>
<feature type="transmembrane region" description="Helical" evidence="8">
    <location>
        <begin position="137"/>
        <end position="160"/>
    </location>
</feature>
<evidence type="ECO:0000256" key="2">
    <source>
        <dbReference type="ARBA" id="ARBA00022475"/>
    </source>
</evidence>
<feature type="transmembrane region" description="Helical" evidence="8">
    <location>
        <begin position="319"/>
        <end position="337"/>
    </location>
</feature>
<dbReference type="AlphaFoldDB" id="A0A501Q0S9"/>
<keyword evidence="6" id="KW-0175">Coiled coil</keyword>
<feature type="domain" description="Phage shock protein PspC N-terminal" evidence="9">
    <location>
        <begin position="107"/>
        <end position="163"/>
    </location>
</feature>
<name>A0A501Q0S9_9FLAO</name>
<feature type="transmembrane region" description="Helical" evidence="8">
    <location>
        <begin position="278"/>
        <end position="307"/>
    </location>
</feature>
<keyword evidence="4 8" id="KW-1133">Transmembrane helix</keyword>
<dbReference type="Proteomes" id="UP000319175">
    <property type="component" value="Unassembled WGS sequence"/>
</dbReference>
<evidence type="ECO:0000259" key="10">
    <source>
        <dbReference type="Pfam" id="PF22571"/>
    </source>
</evidence>
<dbReference type="Pfam" id="PF22744">
    <property type="entry name" value="Toast-rack_PspC-Cterm"/>
    <property type="match status" value="1"/>
</dbReference>
<evidence type="ECO:0000256" key="8">
    <source>
        <dbReference type="SAM" id="Phobius"/>
    </source>
</evidence>
<keyword evidence="2" id="KW-1003">Cell membrane</keyword>
<dbReference type="RefSeq" id="WP_140002804.1">
    <property type="nucleotide sequence ID" value="NZ_VFJE01000056.1"/>
</dbReference>
<keyword evidence="5 8" id="KW-0472">Membrane</keyword>
<keyword evidence="13" id="KW-1185">Reference proteome</keyword>
<dbReference type="InterPro" id="IPR054319">
    <property type="entry name" value="PspC-rel_ToastRack"/>
</dbReference>
<organism evidence="12 13">
    <name type="scientific">Flavobacterium microcysteis</name>
    <dbReference type="NCBI Taxonomy" id="2596891"/>
    <lineage>
        <taxon>Bacteria</taxon>
        <taxon>Pseudomonadati</taxon>
        <taxon>Bacteroidota</taxon>
        <taxon>Flavobacteriia</taxon>
        <taxon>Flavobacteriales</taxon>
        <taxon>Flavobacteriaceae</taxon>
        <taxon>Flavobacterium</taxon>
    </lineage>
</organism>
<dbReference type="InterPro" id="IPR054321">
    <property type="entry name" value="PspC-rel_TM"/>
</dbReference>
<comment type="subcellular location">
    <subcellularLocation>
        <location evidence="1">Cell membrane</location>
        <topology evidence="1">Single-pass membrane protein</topology>
    </subcellularLocation>
</comment>
<dbReference type="InterPro" id="IPR052027">
    <property type="entry name" value="PspC"/>
</dbReference>
<dbReference type="InterPro" id="IPR007168">
    <property type="entry name" value="Phageshock_PspC_N"/>
</dbReference>
<dbReference type="OrthoDB" id="5772680at2"/>
<evidence type="ECO:0000313" key="12">
    <source>
        <dbReference type="EMBL" id="TPD66018.1"/>
    </source>
</evidence>
<accession>A0A501Q0S9</accession>
<dbReference type="Pfam" id="PF22571">
    <property type="entry name" value="LiaI-LiaF-TM_PspC"/>
    <property type="match status" value="1"/>
</dbReference>
<protein>
    <submittedName>
        <fullName evidence="12">PspC domain-containing protein</fullName>
    </submittedName>
</protein>
<feature type="transmembrane region" description="Helical" evidence="8">
    <location>
        <begin position="235"/>
        <end position="258"/>
    </location>
</feature>
<keyword evidence="3 8" id="KW-0812">Transmembrane</keyword>
<evidence type="ECO:0000259" key="9">
    <source>
        <dbReference type="Pfam" id="PF04024"/>
    </source>
</evidence>
<reference evidence="12 13" key="1">
    <citation type="submission" date="2019-06" db="EMBL/GenBank/DDBJ databases">
        <title>Flavobacterium sp. MaA-Y11 from geoumgang.</title>
        <authorList>
            <person name="Jeong S."/>
        </authorList>
    </citation>
    <scope>NUCLEOTIDE SEQUENCE [LARGE SCALE GENOMIC DNA]</scope>
    <source>
        <strain evidence="12 13">MaA-Y11</strain>
    </source>
</reference>
<evidence type="ECO:0000256" key="3">
    <source>
        <dbReference type="ARBA" id="ARBA00022692"/>
    </source>
</evidence>
<feature type="region of interest" description="Disordered" evidence="7">
    <location>
        <begin position="575"/>
        <end position="603"/>
    </location>
</feature>
<feature type="coiled-coil region" evidence="6">
    <location>
        <begin position="530"/>
        <end position="557"/>
    </location>
</feature>
<evidence type="ECO:0000259" key="11">
    <source>
        <dbReference type="Pfam" id="PF22744"/>
    </source>
</evidence>
<dbReference type="PANTHER" id="PTHR33885:SF3">
    <property type="entry name" value="PHAGE SHOCK PROTEIN C"/>
    <property type="match status" value="1"/>
</dbReference>
<feature type="domain" description="PspC-related transmembrane region" evidence="10">
    <location>
        <begin position="204"/>
        <end position="342"/>
    </location>
</feature>
<evidence type="ECO:0000256" key="1">
    <source>
        <dbReference type="ARBA" id="ARBA00004162"/>
    </source>
</evidence>